<dbReference type="SUPFAM" id="SSF51445">
    <property type="entry name" value="(Trans)glycosidases"/>
    <property type="match status" value="1"/>
</dbReference>
<keyword evidence="7" id="KW-1185">Reference proteome</keyword>
<dbReference type="InterPro" id="IPR013780">
    <property type="entry name" value="Glyco_hydro_b"/>
</dbReference>
<evidence type="ECO:0000259" key="3">
    <source>
        <dbReference type="Pfam" id="PF02922"/>
    </source>
</evidence>
<dbReference type="InterPro" id="IPR017853">
    <property type="entry name" value="GH"/>
</dbReference>
<dbReference type="InterPro" id="IPR024561">
    <property type="entry name" value="Pullul_strch_C"/>
</dbReference>
<dbReference type="EMBL" id="JBIGHZ010000001">
    <property type="protein sequence ID" value="MFG6447137.1"/>
    <property type="molecule type" value="Genomic_DNA"/>
</dbReference>
<evidence type="ECO:0000313" key="7">
    <source>
        <dbReference type="Proteomes" id="UP001606099"/>
    </source>
</evidence>
<dbReference type="Proteomes" id="UP001606099">
    <property type="component" value="Unassembled WGS sequence"/>
</dbReference>
<dbReference type="InterPro" id="IPR013783">
    <property type="entry name" value="Ig-like_fold"/>
</dbReference>
<feature type="domain" description="Glycoside hydrolase family 13 N-terminal" evidence="3">
    <location>
        <begin position="184"/>
        <end position="270"/>
    </location>
</feature>
<dbReference type="SUPFAM" id="SSF81296">
    <property type="entry name" value="E set domains"/>
    <property type="match status" value="2"/>
</dbReference>
<feature type="signal peptide" evidence="2">
    <location>
        <begin position="1"/>
        <end position="23"/>
    </location>
</feature>
<comment type="caution">
    <text evidence="6">The sequence shown here is derived from an EMBL/GenBank/DDBJ whole genome shotgun (WGS) entry which is preliminary data.</text>
</comment>
<name>A0ABW7FS28_9BURK</name>
<dbReference type="CDD" id="cd02860">
    <property type="entry name" value="E_set_Pullulanase"/>
    <property type="match status" value="1"/>
</dbReference>
<dbReference type="Gene3D" id="2.60.40.1180">
    <property type="entry name" value="Golgi alpha-mannosidase II"/>
    <property type="match status" value="1"/>
</dbReference>
<evidence type="ECO:0000256" key="2">
    <source>
        <dbReference type="SAM" id="SignalP"/>
    </source>
</evidence>
<evidence type="ECO:0000259" key="4">
    <source>
        <dbReference type="Pfam" id="PF11852"/>
    </source>
</evidence>
<dbReference type="InterPro" id="IPR040671">
    <property type="entry name" value="Pullulanase_N2"/>
</dbReference>
<keyword evidence="2" id="KW-0732">Signal</keyword>
<comment type="similarity">
    <text evidence="1">Belongs to the glycosyl hydrolase 13 family.</text>
</comment>
<evidence type="ECO:0000256" key="1">
    <source>
        <dbReference type="ARBA" id="ARBA00008061"/>
    </source>
</evidence>
<gene>
    <name evidence="6" type="ORF">ACG0Z6_02640</name>
</gene>
<dbReference type="InterPro" id="IPR014756">
    <property type="entry name" value="Ig_E-set"/>
</dbReference>
<evidence type="ECO:0000259" key="5">
    <source>
        <dbReference type="Pfam" id="PF17967"/>
    </source>
</evidence>
<feature type="chain" id="PRO_5046952825" evidence="2">
    <location>
        <begin position="24"/>
        <end position="924"/>
    </location>
</feature>
<dbReference type="InterPro" id="IPR004193">
    <property type="entry name" value="Glyco_hydro_13_N"/>
</dbReference>
<dbReference type="Pfam" id="PF02922">
    <property type="entry name" value="CBM_48"/>
    <property type="match status" value="1"/>
</dbReference>
<dbReference type="Pfam" id="PF17967">
    <property type="entry name" value="Pullulanase_N2"/>
    <property type="match status" value="1"/>
</dbReference>
<sequence length="924" mass="101369">MFRTLCAGLLGLLALLPARDAGAAGLSAQALRQACDAPGFDQVLQAQRLPAHGAAAQALSVRELVWAGLGTAPGETLQGLRFVLYHSPTGQLQLDTHGRVQGHAQTLPLQDGGPFAAQGHQAWIGAGRRLRLSAGVPLAHLQALLRGQLLLVAQDSAARVRHYTGVQPGAWLDALYASAEAAPPLGVNPEPHGGFSFRLWAPTARAVYLCHHASAEGPLQTLLPLQRQTRSGLWQGQGAAAWRGGYYRYLVEVQVPGTGRVLNRVTDPYSVSLNADSRRSYIADLADPALKPPGWDALRPPARVQRNTEMVVYELHVRDFSRDDPSVPAARRGRYEAFAEPDSLGMQHLSRLSQAGLTDVHLLPVFDYSSVPERGCTAGPVEPPATPDSLAPQAQVMAQAGRDCFNWGYDPLHFNAPEGSYASDANEGGRRILEFRRMVQGLAGMGLRTGMDLVFNHMAASGQQAASVLDRIVPGYYHRYDAQGRIERSTCCDNTATERRMMGRLLLDSVLQWARHYRIASFRFDLMAHQPRALMQRLQTRLQAELGYFVPLIGEGWNFGEVADGARFVQASQLSLYGSGIATFSDRARDALRGGSAADSGADMVRRQGWLNGQFYAPNALGSAAQREDLLRSADWLRVGLAGSLRDYRLHTWDGQERRLADIDYAGQSAGYTAAPGEVVNYADNHDNQTLFDINALRLPQDTTREDRARVQVLGMALTAFSQGVAYFHAGIETLRSKSLDRNSYDSGDWFNRLDWTLQNNHFGSGLPPQPDNAAHYPWMAPVLANPRIKPQSEHMRWSAAAFADLLRLRTSTRLFALDSAAEVRQRLRFHNTGPQQQATLLVGELDGQRLPGANFSRVIYAVNADVHAHTLHLPHTAGQAWHLHPLHLQPGAADPRPREQAHFNPTTGHFVFPPRTALVFVVD</sequence>
<dbReference type="CDD" id="cd11341">
    <property type="entry name" value="AmyAc_Pullulanase_LD-like"/>
    <property type="match status" value="1"/>
</dbReference>
<accession>A0ABW7FS28</accession>
<reference evidence="6 7" key="1">
    <citation type="submission" date="2024-08" db="EMBL/GenBank/DDBJ databases">
        <authorList>
            <person name="Lu H."/>
        </authorList>
    </citation>
    <scope>NUCLEOTIDE SEQUENCE [LARGE SCALE GENOMIC DNA]</scope>
    <source>
        <strain evidence="6 7">BYS180W</strain>
    </source>
</reference>
<feature type="domain" description="Pullulanase N2" evidence="5">
    <location>
        <begin position="55"/>
        <end position="173"/>
    </location>
</feature>
<dbReference type="Gene3D" id="3.20.20.80">
    <property type="entry name" value="Glycosidases"/>
    <property type="match status" value="1"/>
</dbReference>
<dbReference type="Pfam" id="PF11852">
    <property type="entry name" value="Pullul_strch_C"/>
    <property type="match status" value="1"/>
</dbReference>
<feature type="domain" description="Alpha-1,6-glucosidases pullulanase-type C-terminal" evidence="4">
    <location>
        <begin position="759"/>
        <end position="922"/>
    </location>
</feature>
<dbReference type="PANTHER" id="PTHR43002">
    <property type="entry name" value="GLYCOGEN DEBRANCHING ENZYME"/>
    <property type="match status" value="1"/>
</dbReference>
<protein>
    <submittedName>
        <fullName evidence="6">Alpha-1,6-glucosidase domain-containing protein</fullName>
    </submittedName>
</protein>
<dbReference type="RefSeq" id="WP_394458510.1">
    <property type="nucleotide sequence ID" value="NZ_JBIGHZ010000001.1"/>
</dbReference>
<organism evidence="6 7">
    <name type="scientific">Roseateles rivi</name>
    <dbReference type="NCBI Taxonomy" id="3299028"/>
    <lineage>
        <taxon>Bacteria</taxon>
        <taxon>Pseudomonadati</taxon>
        <taxon>Pseudomonadota</taxon>
        <taxon>Betaproteobacteria</taxon>
        <taxon>Burkholderiales</taxon>
        <taxon>Sphaerotilaceae</taxon>
        <taxon>Roseateles</taxon>
    </lineage>
</organism>
<dbReference type="Gene3D" id="2.60.40.10">
    <property type="entry name" value="Immunoglobulins"/>
    <property type="match status" value="1"/>
</dbReference>
<dbReference type="SUPFAM" id="SSF51011">
    <property type="entry name" value="Glycosyl hydrolase domain"/>
    <property type="match status" value="1"/>
</dbReference>
<dbReference type="Gene3D" id="2.60.40.1130">
    <property type="entry name" value="Rab geranylgeranyltransferase alpha-subunit, insert domain"/>
    <property type="match status" value="1"/>
</dbReference>
<proteinExistence type="inferred from homology"/>
<evidence type="ECO:0000313" key="6">
    <source>
        <dbReference type="EMBL" id="MFG6447137.1"/>
    </source>
</evidence>